<feature type="coiled-coil region" evidence="1">
    <location>
        <begin position="107"/>
        <end position="190"/>
    </location>
</feature>
<dbReference type="PANTHER" id="PTHR21974:SF2">
    <property type="entry name" value="RE15880P"/>
    <property type="match status" value="1"/>
</dbReference>
<keyword evidence="4" id="KW-1185">Reference proteome</keyword>
<protein>
    <submittedName>
        <fullName evidence="3">Uncharacterized protein</fullName>
    </submittedName>
</protein>
<keyword evidence="1" id="KW-0175">Coiled coil</keyword>
<feature type="region of interest" description="Disordered" evidence="2">
    <location>
        <begin position="350"/>
        <end position="387"/>
    </location>
</feature>
<dbReference type="OrthoDB" id="2562743at2759"/>
<dbReference type="EMBL" id="BLZA01000016">
    <property type="protein sequence ID" value="GHJ85900.1"/>
    <property type="molecule type" value="Genomic_DNA"/>
</dbReference>
<proteinExistence type="predicted"/>
<feature type="compositionally biased region" description="Pro residues" evidence="2">
    <location>
        <begin position="354"/>
        <end position="364"/>
    </location>
</feature>
<organism evidence="3 4">
    <name type="scientific">Naganishia liquefaciens</name>
    <dbReference type="NCBI Taxonomy" id="104408"/>
    <lineage>
        <taxon>Eukaryota</taxon>
        <taxon>Fungi</taxon>
        <taxon>Dikarya</taxon>
        <taxon>Basidiomycota</taxon>
        <taxon>Agaricomycotina</taxon>
        <taxon>Tremellomycetes</taxon>
        <taxon>Filobasidiales</taxon>
        <taxon>Filobasidiaceae</taxon>
        <taxon>Naganishia</taxon>
    </lineage>
</organism>
<evidence type="ECO:0000256" key="2">
    <source>
        <dbReference type="SAM" id="MobiDB-lite"/>
    </source>
</evidence>
<comment type="caution">
    <text evidence="3">The sequence shown here is derived from an EMBL/GenBank/DDBJ whole genome shotgun (WGS) entry which is preliminary data.</text>
</comment>
<name>A0A8H3YDW5_9TREE</name>
<dbReference type="PANTHER" id="PTHR21974">
    <property type="entry name" value="RE15880P"/>
    <property type="match status" value="1"/>
</dbReference>
<dbReference type="AlphaFoldDB" id="A0A8H3YDW5"/>
<dbReference type="Proteomes" id="UP000620104">
    <property type="component" value="Unassembled WGS sequence"/>
</dbReference>
<evidence type="ECO:0000313" key="3">
    <source>
        <dbReference type="EMBL" id="GHJ85900.1"/>
    </source>
</evidence>
<sequence length="387" mass="43595">MSEDISARAAEHDALLRSIEAVDYAPPTLAQVKAQQARAQAQLDGDIKKLKALEAATKKEYAEWIAIRDRTHKRLWTKISHPRSNKEILSAKEQKEEREYLEAFAEEQQLRAERGALEEQLQQMEDEIKSLTLLAREHTRLRNELMRLYETVFGGPTPNHPEEDQAEQSYKAAQEAYDQIQGEITNESRAFALLQQADRAMILAARSLAQAEDASTWDMFGGGAMMDMMERSALADAQRQADTARMLVGQARQLQPAIAQLNMLVMPQGNIMSDVLFDNPFTDYAFHQKIKAAIARSRQVHADLRTICGQSQSHLSGLKSHGAEAEETLNRTRQQLEHVRRTIMQRAGEQLPVYQPPAQGPPPAFESRGNPFADALARRNAQEGQDE</sequence>
<evidence type="ECO:0000256" key="1">
    <source>
        <dbReference type="SAM" id="Coils"/>
    </source>
</evidence>
<gene>
    <name evidence="3" type="ORF">NliqN6_2302</name>
</gene>
<evidence type="ECO:0000313" key="4">
    <source>
        <dbReference type="Proteomes" id="UP000620104"/>
    </source>
</evidence>
<reference evidence="3" key="1">
    <citation type="submission" date="2020-07" db="EMBL/GenBank/DDBJ databases">
        <title>Draft Genome Sequence of a Deep-Sea Yeast, Naganishia (Cryptococcus) liquefaciens strain N6.</title>
        <authorList>
            <person name="Han Y.W."/>
            <person name="Kajitani R."/>
            <person name="Morimoto H."/>
            <person name="Parhat M."/>
            <person name="Tsubouchi H."/>
            <person name="Bakenova O."/>
            <person name="Ogata M."/>
            <person name="Argunhan B."/>
            <person name="Aoki R."/>
            <person name="Kajiwara S."/>
            <person name="Itoh T."/>
            <person name="Iwasaki H."/>
        </authorList>
    </citation>
    <scope>NUCLEOTIDE SEQUENCE</scope>
    <source>
        <strain evidence="3">N6</strain>
    </source>
</reference>
<accession>A0A8H3YDW5</accession>